<evidence type="ECO:0000256" key="2">
    <source>
        <dbReference type="ARBA" id="ARBA00022723"/>
    </source>
</evidence>
<dbReference type="PRINTS" id="PR00413">
    <property type="entry name" value="HADHALOGNASE"/>
</dbReference>
<reference evidence="5 6" key="1">
    <citation type="journal article" date="2017" name="ISME J.">
        <title>Energy and carbon metabolisms in a deep terrestrial subsurface fluid microbial community.</title>
        <authorList>
            <person name="Momper L."/>
            <person name="Jungbluth S.P."/>
            <person name="Lee M.D."/>
            <person name="Amend J.P."/>
        </authorList>
    </citation>
    <scope>NUCLEOTIDE SEQUENCE [LARGE SCALE GENOMIC DNA]</scope>
    <source>
        <strain evidence="5">SURF_17</strain>
    </source>
</reference>
<comment type="caution">
    <text evidence="5">The sequence shown here is derived from an EMBL/GenBank/DDBJ whole genome shotgun (WGS) entry which is preliminary data.</text>
</comment>
<dbReference type="SFLD" id="SFLDS00003">
    <property type="entry name" value="Haloacid_Dehalogenase"/>
    <property type="match status" value="1"/>
</dbReference>
<dbReference type="PANTHER" id="PTHR46470">
    <property type="entry name" value="N-ACYLNEURAMINATE-9-PHOSPHATASE"/>
    <property type="match status" value="1"/>
</dbReference>
<comment type="cofactor">
    <cofactor evidence="1">
        <name>Mg(2+)</name>
        <dbReference type="ChEBI" id="CHEBI:18420"/>
    </cofactor>
</comment>
<evidence type="ECO:0000256" key="3">
    <source>
        <dbReference type="ARBA" id="ARBA00022801"/>
    </source>
</evidence>
<sequence>MERRHRVIYFDLDCTLVDYEADACHAFGKARDHALGSYPHLGVELTDEVFRRARQATYIQYGDTSIPLRDWYRECMRIVLEPMGVFDIELADRMGQIYGLFRNTTLRVFEDAIEVVPKLARVYKLGLLSNGSSRVEKLQIAEFFTYKVYAREVGHEKPSPEIFYAAARVAGCKNGEMLYVGDGQHTDIIGARNAGIEIVWINRTREQLLAGIPRPDYEIHDLREIFSIVPV</sequence>
<protein>
    <submittedName>
        <fullName evidence="5">HAD family hydrolase</fullName>
    </submittedName>
</protein>
<accession>A0A419ES96</accession>
<dbReference type="SUPFAM" id="SSF56784">
    <property type="entry name" value="HAD-like"/>
    <property type="match status" value="1"/>
</dbReference>
<dbReference type="Gene3D" id="1.20.120.1600">
    <property type="match status" value="1"/>
</dbReference>
<dbReference type="InterPro" id="IPR023214">
    <property type="entry name" value="HAD_sf"/>
</dbReference>
<dbReference type="AlphaFoldDB" id="A0A419ES96"/>
<dbReference type="Proteomes" id="UP000285961">
    <property type="component" value="Unassembled WGS sequence"/>
</dbReference>
<dbReference type="EMBL" id="QZKI01000117">
    <property type="protein sequence ID" value="RJP66354.1"/>
    <property type="molecule type" value="Genomic_DNA"/>
</dbReference>
<dbReference type="InterPro" id="IPR041492">
    <property type="entry name" value="HAD_2"/>
</dbReference>
<dbReference type="InterPro" id="IPR036412">
    <property type="entry name" value="HAD-like_sf"/>
</dbReference>
<dbReference type="GO" id="GO:0016791">
    <property type="term" value="F:phosphatase activity"/>
    <property type="evidence" value="ECO:0007669"/>
    <property type="project" value="TreeGrafter"/>
</dbReference>
<dbReference type="Pfam" id="PF13419">
    <property type="entry name" value="HAD_2"/>
    <property type="match status" value="1"/>
</dbReference>
<evidence type="ECO:0000256" key="1">
    <source>
        <dbReference type="ARBA" id="ARBA00001946"/>
    </source>
</evidence>
<dbReference type="Gene3D" id="3.40.50.1000">
    <property type="entry name" value="HAD superfamily/HAD-like"/>
    <property type="match status" value="1"/>
</dbReference>
<dbReference type="GO" id="GO:0044281">
    <property type="term" value="P:small molecule metabolic process"/>
    <property type="evidence" value="ECO:0007669"/>
    <property type="project" value="UniProtKB-ARBA"/>
</dbReference>
<dbReference type="InterPro" id="IPR006439">
    <property type="entry name" value="HAD-SF_hydro_IA"/>
</dbReference>
<evidence type="ECO:0000313" key="6">
    <source>
        <dbReference type="Proteomes" id="UP000285961"/>
    </source>
</evidence>
<gene>
    <name evidence="5" type="ORF">C4532_16205</name>
</gene>
<dbReference type="InterPro" id="IPR051400">
    <property type="entry name" value="HAD-like_hydrolase"/>
</dbReference>
<evidence type="ECO:0000256" key="4">
    <source>
        <dbReference type="ARBA" id="ARBA00022842"/>
    </source>
</evidence>
<evidence type="ECO:0000313" key="5">
    <source>
        <dbReference type="EMBL" id="RJP66354.1"/>
    </source>
</evidence>
<proteinExistence type="predicted"/>
<keyword evidence="3 5" id="KW-0378">Hydrolase</keyword>
<organism evidence="5 6">
    <name type="scientific">Candidatus Abyssobacteria bacterium SURF_17</name>
    <dbReference type="NCBI Taxonomy" id="2093361"/>
    <lineage>
        <taxon>Bacteria</taxon>
        <taxon>Pseudomonadati</taxon>
        <taxon>Candidatus Hydrogenedentota</taxon>
        <taxon>Candidatus Abyssobacteria</taxon>
    </lineage>
</organism>
<dbReference type="PANTHER" id="PTHR46470:SF2">
    <property type="entry name" value="GLYCERALDEHYDE 3-PHOSPHATE PHOSPHATASE"/>
    <property type="match status" value="1"/>
</dbReference>
<dbReference type="GO" id="GO:0046872">
    <property type="term" value="F:metal ion binding"/>
    <property type="evidence" value="ECO:0007669"/>
    <property type="project" value="UniProtKB-KW"/>
</dbReference>
<keyword evidence="4" id="KW-0460">Magnesium</keyword>
<dbReference type="SFLD" id="SFLDG01129">
    <property type="entry name" value="C1.5:_HAD__Beta-PGM__Phosphata"/>
    <property type="match status" value="1"/>
</dbReference>
<keyword evidence="2" id="KW-0479">Metal-binding</keyword>
<name>A0A419ES96_9BACT</name>
<dbReference type="NCBIfam" id="TIGR01549">
    <property type="entry name" value="HAD-SF-IA-v1"/>
    <property type="match status" value="1"/>
</dbReference>